<dbReference type="Pfam" id="PF04505">
    <property type="entry name" value="CD225"/>
    <property type="match status" value="1"/>
</dbReference>
<dbReference type="GO" id="GO:0016020">
    <property type="term" value="C:membrane"/>
    <property type="evidence" value="ECO:0007669"/>
    <property type="project" value="UniProtKB-SubCell"/>
</dbReference>
<sequence>MEVTKVNTVSNEKGQVGGYHAAEVSASSAFPADSIGSVGPSEHTGYSNAAFDASRTENKAPTAPPAYESIARPAYQSFAPPGFQSTMSPGVQSTAPPGFQSTAPPGFQSTMSPGVQSTAPPGFQSTVPAGFQSNLSPGVQSTAPPGFQSTVPPGFQSTTPPGFQSTAPLGSQSIVLIAQSPQHVGGRHPAHSSPPVVVQPGAVVISSQGPLAPREPYQHVPNYLWLGILSLLFCLCIGIASIVLAYKANNLKYEFKYQQARSKANAARNLALIGIVIGAILTVVTFVGNGN</sequence>
<dbReference type="Proteomes" id="UP000735302">
    <property type="component" value="Unassembled WGS sequence"/>
</dbReference>
<keyword evidence="4 6" id="KW-1133">Transmembrane helix</keyword>
<evidence type="ECO:0000256" key="5">
    <source>
        <dbReference type="ARBA" id="ARBA00023136"/>
    </source>
</evidence>
<name>A0AAV4C086_9GAST</name>
<organism evidence="7 8">
    <name type="scientific">Plakobranchus ocellatus</name>
    <dbReference type="NCBI Taxonomy" id="259542"/>
    <lineage>
        <taxon>Eukaryota</taxon>
        <taxon>Metazoa</taxon>
        <taxon>Spiralia</taxon>
        <taxon>Lophotrochozoa</taxon>
        <taxon>Mollusca</taxon>
        <taxon>Gastropoda</taxon>
        <taxon>Heterobranchia</taxon>
        <taxon>Euthyneura</taxon>
        <taxon>Panpulmonata</taxon>
        <taxon>Sacoglossa</taxon>
        <taxon>Placobranchoidea</taxon>
        <taxon>Plakobranchidae</taxon>
        <taxon>Plakobranchus</taxon>
    </lineage>
</organism>
<feature type="transmembrane region" description="Helical" evidence="6">
    <location>
        <begin position="267"/>
        <end position="288"/>
    </location>
</feature>
<keyword evidence="5 6" id="KW-0472">Membrane</keyword>
<evidence type="ECO:0000313" key="7">
    <source>
        <dbReference type="EMBL" id="GFO26080.1"/>
    </source>
</evidence>
<keyword evidence="3 6" id="KW-0812">Transmembrane</keyword>
<evidence type="ECO:0000256" key="1">
    <source>
        <dbReference type="ARBA" id="ARBA00004370"/>
    </source>
</evidence>
<evidence type="ECO:0000256" key="4">
    <source>
        <dbReference type="ARBA" id="ARBA00022989"/>
    </source>
</evidence>
<evidence type="ECO:0000256" key="3">
    <source>
        <dbReference type="ARBA" id="ARBA00022692"/>
    </source>
</evidence>
<evidence type="ECO:0000256" key="2">
    <source>
        <dbReference type="ARBA" id="ARBA00006843"/>
    </source>
</evidence>
<evidence type="ECO:0000256" key="6">
    <source>
        <dbReference type="SAM" id="Phobius"/>
    </source>
</evidence>
<dbReference type="InterPro" id="IPR007593">
    <property type="entry name" value="CD225/Dispanin_fam"/>
</dbReference>
<comment type="similarity">
    <text evidence="2">Belongs to the CD225/Dispanin family.</text>
</comment>
<reference evidence="7 8" key="1">
    <citation type="journal article" date="2021" name="Elife">
        <title>Chloroplast acquisition without the gene transfer in kleptoplastic sea slugs, Plakobranchus ocellatus.</title>
        <authorList>
            <person name="Maeda T."/>
            <person name="Takahashi S."/>
            <person name="Yoshida T."/>
            <person name="Shimamura S."/>
            <person name="Takaki Y."/>
            <person name="Nagai Y."/>
            <person name="Toyoda A."/>
            <person name="Suzuki Y."/>
            <person name="Arimoto A."/>
            <person name="Ishii H."/>
            <person name="Satoh N."/>
            <person name="Nishiyama T."/>
            <person name="Hasebe M."/>
            <person name="Maruyama T."/>
            <person name="Minagawa J."/>
            <person name="Obokata J."/>
            <person name="Shigenobu S."/>
        </authorList>
    </citation>
    <scope>NUCLEOTIDE SEQUENCE [LARGE SCALE GENOMIC DNA]</scope>
</reference>
<dbReference type="AlphaFoldDB" id="A0AAV4C086"/>
<gene>
    <name evidence="7" type="ORF">PoB_005258500</name>
</gene>
<comment type="subcellular location">
    <subcellularLocation>
        <location evidence="1">Membrane</location>
    </subcellularLocation>
</comment>
<proteinExistence type="inferred from homology"/>
<feature type="transmembrane region" description="Helical" evidence="6">
    <location>
        <begin position="223"/>
        <end position="246"/>
    </location>
</feature>
<evidence type="ECO:0000313" key="8">
    <source>
        <dbReference type="Proteomes" id="UP000735302"/>
    </source>
</evidence>
<protein>
    <submittedName>
        <fullName evidence="7">Ice nucleation protein</fullName>
    </submittedName>
</protein>
<keyword evidence="8" id="KW-1185">Reference proteome</keyword>
<dbReference type="EMBL" id="BLXT01005793">
    <property type="protein sequence ID" value="GFO26080.1"/>
    <property type="molecule type" value="Genomic_DNA"/>
</dbReference>
<comment type="caution">
    <text evidence="7">The sequence shown here is derived from an EMBL/GenBank/DDBJ whole genome shotgun (WGS) entry which is preliminary data.</text>
</comment>
<accession>A0AAV4C086</accession>